<dbReference type="PRINTS" id="PR01543">
    <property type="entry name" value="ANATRNSFRASE"/>
</dbReference>
<dbReference type="RefSeq" id="WP_336351427.1">
    <property type="nucleotide sequence ID" value="NZ_JAZAQL010000003.1"/>
</dbReference>
<accession>A0ABD5VG03</accession>
<feature type="region of interest" description="Disordered" evidence="2">
    <location>
        <begin position="258"/>
        <end position="292"/>
    </location>
</feature>
<reference evidence="3 4" key="1">
    <citation type="journal article" date="2019" name="Int. J. Syst. Evol. Microbiol.">
        <title>The Global Catalogue of Microorganisms (GCM) 10K type strain sequencing project: providing services to taxonomists for standard genome sequencing and annotation.</title>
        <authorList>
            <consortium name="The Broad Institute Genomics Platform"/>
            <consortium name="The Broad Institute Genome Sequencing Center for Infectious Disease"/>
            <person name="Wu L."/>
            <person name="Ma J."/>
        </authorList>
    </citation>
    <scope>NUCLEOTIDE SEQUENCE [LARGE SCALE GENOMIC DNA]</scope>
    <source>
        <strain evidence="3 4">GX26</strain>
    </source>
</reference>
<evidence type="ECO:0000256" key="1">
    <source>
        <dbReference type="ARBA" id="ARBA00006547"/>
    </source>
</evidence>
<dbReference type="AlphaFoldDB" id="A0ABD5VG03"/>
<organism evidence="3 4">
    <name type="scientific">Halorubellus litoreus</name>
    <dbReference type="NCBI Taxonomy" id="755308"/>
    <lineage>
        <taxon>Archaea</taxon>
        <taxon>Methanobacteriati</taxon>
        <taxon>Methanobacteriota</taxon>
        <taxon>Stenosarchaea group</taxon>
        <taxon>Halobacteria</taxon>
        <taxon>Halobacteriales</taxon>
        <taxon>Halorubellaceae</taxon>
        <taxon>Halorubellus</taxon>
    </lineage>
</organism>
<dbReference type="Pfam" id="PF00797">
    <property type="entry name" value="Acetyltransf_2"/>
    <property type="match status" value="1"/>
</dbReference>
<sequence>MTGSDSLDGLDVDAYLDRIGVDVDSVPEPDYETLSRLQAAHVQHVPFENLAIVGHPHRADATSGDDANPVDALATGVVLDTDAIFEKIVERERGGYCFELNGLFHSLLAELGYDVDRVAARVVGRDGDARPPANHHANVVHLHRPFVVDVGMGTPQMRQPTPLDGTEVTDDAGVTWRVVESDRDDADYETQYREPHERDWQTRYVFDTTPRTLSYFDATNDYLQTSPDSPFTAGPTLSIATPDGYRKLDADTHTLVTFHDADDGTSPGPDAVGRDDRTRIEKRTRERPVPPTDWDVVLESTFGITLDT</sequence>
<comment type="similarity">
    <text evidence="1">Belongs to the arylamine N-acetyltransferase family.</text>
</comment>
<dbReference type="InterPro" id="IPR053710">
    <property type="entry name" value="Arylamine_NAT_domain_sf"/>
</dbReference>
<dbReference type="PANTHER" id="PTHR11786:SF0">
    <property type="entry name" value="ARYLAMINE N-ACETYLTRANSFERASE 4-RELATED"/>
    <property type="match status" value="1"/>
</dbReference>
<proteinExistence type="inferred from homology"/>
<dbReference type="InterPro" id="IPR001447">
    <property type="entry name" value="Arylamine_N-AcTrfase"/>
</dbReference>
<name>A0ABD5VG03_9EURY</name>
<evidence type="ECO:0000313" key="3">
    <source>
        <dbReference type="EMBL" id="MFC6954479.1"/>
    </source>
</evidence>
<dbReference type="EMBL" id="JBHSXN010000003">
    <property type="protein sequence ID" value="MFC6954479.1"/>
    <property type="molecule type" value="Genomic_DNA"/>
</dbReference>
<dbReference type="InterPro" id="IPR038765">
    <property type="entry name" value="Papain-like_cys_pep_sf"/>
</dbReference>
<dbReference type="PANTHER" id="PTHR11786">
    <property type="entry name" value="N-HYDROXYARYLAMINE O-ACETYLTRANSFERASE"/>
    <property type="match status" value="1"/>
</dbReference>
<feature type="compositionally biased region" description="Basic and acidic residues" evidence="2">
    <location>
        <begin position="272"/>
        <end position="288"/>
    </location>
</feature>
<gene>
    <name evidence="3" type="ORF">ACFQGB_16565</name>
</gene>
<dbReference type="SUPFAM" id="SSF54001">
    <property type="entry name" value="Cysteine proteinases"/>
    <property type="match status" value="1"/>
</dbReference>
<keyword evidence="4" id="KW-1185">Reference proteome</keyword>
<protein>
    <submittedName>
        <fullName evidence="3">Arylamine N-acetyltransferase</fullName>
    </submittedName>
</protein>
<dbReference type="Proteomes" id="UP001596395">
    <property type="component" value="Unassembled WGS sequence"/>
</dbReference>
<evidence type="ECO:0000313" key="4">
    <source>
        <dbReference type="Proteomes" id="UP001596395"/>
    </source>
</evidence>
<evidence type="ECO:0000256" key="2">
    <source>
        <dbReference type="SAM" id="MobiDB-lite"/>
    </source>
</evidence>
<dbReference type="Gene3D" id="3.30.2140.20">
    <property type="match status" value="1"/>
</dbReference>
<comment type="caution">
    <text evidence="3">The sequence shown here is derived from an EMBL/GenBank/DDBJ whole genome shotgun (WGS) entry which is preliminary data.</text>
</comment>